<feature type="signal peptide" evidence="5">
    <location>
        <begin position="1"/>
        <end position="23"/>
    </location>
</feature>
<dbReference type="AlphaFoldDB" id="A0A542YU10"/>
<keyword evidence="7" id="KW-1185">Reference proteome</keyword>
<dbReference type="Gene3D" id="3.40.50.880">
    <property type="match status" value="2"/>
</dbReference>
<dbReference type="InterPro" id="IPR005320">
    <property type="entry name" value="Peptidase_S51"/>
</dbReference>
<dbReference type="OrthoDB" id="4841110at2"/>
<evidence type="ECO:0000313" key="6">
    <source>
        <dbReference type="EMBL" id="TQL51583.1"/>
    </source>
</evidence>
<proteinExistence type="inferred from homology"/>
<gene>
    <name evidence="6" type="ORF">FB467_2733</name>
</gene>
<dbReference type="Pfam" id="PF03575">
    <property type="entry name" value="Peptidase_S51"/>
    <property type="match status" value="1"/>
</dbReference>
<name>A0A542YU10_9MICO</name>
<evidence type="ECO:0000256" key="4">
    <source>
        <dbReference type="ARBA" id="ARBA00022825"/>
    </source>
</evidence>
<keyword evidence="2" id="KW-0645">Protease</keyword>
<keyword evidence="5" id="KW-0732">Signal</keyword>
<reference evidence="6 7" key="1">
    <citation type="submission" date="2019-06" db="EMBL/GenBank/DDBJ databases">
        <title>Sequencing the genomes of 1000 actinobacteria strains.</title>
        <authorList>
            <person name="Klenk H.-P."/>
        </authorList>
    </citation>
    <scope>NUCLEOTIDE SEQUENCE [LARGE SCALE GENOMIC DNA]</scope>
    <source>
        <strain evidence="6 7">DSM 12335</strain>
    </source>
</reference>
<dbReference type="PANTHER" id="PTHR36175:SF1">
    <property type="entry name" value="CYANOPHYCINASE"/>
    <property type="match status" value="1"/>
</dbReference>
<keyword evidence="4" id="KW-0720">Serine protease</keyword>
<dbReference type="EMBL" id="VFOP01000001">
    <property type="protein sequence ID" value="TQL51583.1"/>
    <property type="molecule type" value="Genomic_DNA"/>
</dbReference>
<feature type="chain" id="PRO_5038349271" evidence="5">
    <location>
        <begin position="24"/>
        <end position="614"/>
    </location>
</feature>
<evidence type="ECO:0000313" key="7">
    <source>
        <dbReference type="Proteomes" id="UP000319516"/>
    </source>
</evidence>
<evidence type="ECO:0000256" key="3">
    <source>
        <dbReference type="ARBA" id="ARBA00022801"/>
    </source>
</evidence>
<accession>A0A542YU10</accession>
<comment type="caution">
    <text evidence="6">The sequence shown here is derived from an EMBL/GenBank/DDBJ whole genome shotgun (WGS) entry which is preliminary data.</text>
</comment>
<dbReference type="InterPro" id="IPR029062">
    <property type="entry name" value="Class_I_gatase-like"/>
</dbReference>
<dbReference type="RefSeq" id="WP_141785572.1">
    <property type="nucleotide sequence ID" value="NZ_BAAAIK010000011.1"/>
</dbReference>
<protein>
    <submittedName>
        <fullName evidence="6">Cyanophycinase</fullName>
    </submittedName>
</protein>
<evidence type="ECO:0000256" key="2">
    <source>
        <dbReference type="ARBA" id="ARBA00022670"/>
    </source>
</evidence>
<keyword evidence="3" id="KW-0378">Hydrolase</keyword>
<sequence>MSRRPFRPLALACCLGLVAPLSALPAAGADPEAPETLAPIGGGYEPEAMQSFTARVADQATGETVDIFVVPSSYGDAPEDREENLELAQERTEEVEDHCEAVVDLDSFPGGCEATLLVLLDRADAMDPANSVAVIDSDADGVFVLGGDQVLAMQVLANSPAETHLEQAFEGGVVLGGTSAGNAVESVSMGAGYSEDGWPWNALERDKTIIYWGDDPASDERGLAFGSQEIILDQHFYQRGRFGRLLNWTAMSAERYGGAGKLGVGVDWATGVVIEDDRTVTDPFGNSSSAVLDLSHADEPDWVGLADTLSVRGVLTHLLAPGAGMSYDVPGRTAAMSGEPVAAPERGTQPALHRRVGGPLYLGGGMNDDGDSAALTGFVDALRTRGSGHTDVVLVAAGYEDVLQAQTAAADYGSALADAGWDGPVRVLVQGQDPLPASAFARAVGVVFIGGDQSLMALAVADRGYADAVRKSVQRPTPVLTDGAATAVLGAHYVANPTPGDDYEDVAIAEFRADGNDVVEGLGVLPGISLEPTLTYDYRWGRLYGAAAAHPQERAVGISELTALRLDRSGSEVVGERSVIVLDGSTADWGVGSNGARAAVNVWLDAYGPGDSVA</sequence>
<dbReference type="SUPFAM" id="SSF52317">
    <property type="entry name" value="Class I glutamine amidotransferase-like"/>
    <property type="match status" value="1"/>
</dbReference>
<comment type="similarity">
    <text evidence="1">Belongs to the peptidase S51 family.</text>
</comment>
<dbReference type="GO" id="GO:0008236">
    <property type="term" value="F:serine-type peptidase activity"/>
    <property type="evidence" value="ECO:0007669"/>
    <property type="project" value="UniProtKB-KW"/>
</dbReference>
<dbReference type="GO" id="GO:0006508">
    <property type="term" value="P:proteolysis"/>
    <property type="evidence" value="ECO:0007669"/>
    <property type="project" value="UniProtKB-KW"/>
</dbReference>
<organism evidence="6 7">
    <name type="scientific">Ornithinicoccus hortensis</name>
    <dbReference type="NCBI Taxonomy" id="82346"/>
    <lineage>
        <taxon>Bacteria</taxon>
        <taxon>Bacillati</taxon>
        <taxon>Actinomycetota</taxon>
        <taxon>Actinomycetes</taxon>
        <taxon>Micrococcales</taxon>
        <taxon>Intrasporangiaceae</taxon>
        <taxon>Ornithinicoccus</taxon>
    </lineage>
</organism>
<dbReference type="CDD" id="cd03145">
    <property type="entry name" value="GAT1_cyanophycinase"/>
    <property type="match status" value="1"/>
</dbReference>
<dbReference type="Proteomes" id="UP000319516">
    <property type="component" value="Unassembled WGS sequence"/>
</dbReference>
<dbReference type="PANTHER" id="PTHR36175">
    <property type="entry name" value="CYANOPHYCINASE"/>
    <property type="match status" value="1"/>
</dbReference>
<evidence type="ECO:0000256" key="1">
    <source>
        <dbReference type="ARBA" id="ARBA00006534"/>
    </source>
</evidence>
<evidence type="ECO:0000256" key="5">
    <source>
        <dbReference type="SAM" id="SignalP"/>
    </source>
</evidence>